<evidence type="ECO:0000313" key="1">
    <source>
        <dbReference type="EMBL" id="KIK44253.1"/>
    </source>
</evidence>
<sequence>MIHDGHNLARNKSNKLNGRLRADEIGIGMHRRNTVTARWAENRDWFERCDYRPIQNQARKTDIQQRTTKP</sequence>
<name>A0A0D0BLT2_9AGAM</name>
<keyword evidence="2" id="KW-1185">Reference proteome</keyword>
<evidence type="ECO:0000313" key="2">
    <source>
        <dbReference type="Proteomes" id="UP000054485"/>
    </source>
</evidence>
<gene>
    <name evidence="1" type="ORF">CY34DRAFT_802861</name>
</gene>
<dbReference type="InParanoid" id="A0A0D0BLT2"/>
<dbReference type="HOGENOM" id="CLU_2759518_0_0_1"/>
<organism evidence="1 2">
    <name type="scientific">Suillus luteus UH-Slu-Lm8-n1</name>
    <dbReference type="NCBI Taxonomy" id="930992"/>
    <lineage>
        <taxon>Eukaryota</taxon>
        <taxon>Fungi</taxon>
        <taxon>Dikarya</taxon>
        <taxon>Basidiomycota</taxon>
        <taxon>Agaricomycotina</taxon>
        <taxon>Agaricomycetes</taxon>
        <taxon>Agaricomycetidae</taxon>
        <taxon>Boletales</taxon>
        <taxon>Suillineae</taxon>
        <taxon>Suillaceae</taxon>
        <taxon>Suillus</taxon>
    </lineage>
</organism>
<dbReference type="Proteomes" id="UP000054485">
    <property type="component" value="Unassembled WGS sequence"/>
</dbReference>
<proteinExistence type="predicted"/>
<reference evidence="2" key="2">
    <citation type="submission" date="2015-01" db="EMBL/GenBank/DDBJ databases">
        <title>Evolutionary Origins and Diversification of the Mycorrhizal Mutualists.</title>
        <authorList>
            <consortium name="DOE Joint Genome Institute"/>
            <consortium name="Mycorrhizal Genomics Consortium"/>
            <person name="Kohler A."/>
            <person name="Kuo A."/>
            <person name="Nagy L.G."/>
            <person name="Floudas D."/>
            <person name="Copeland A."/>
            <person name="Barry K.W."/>
            <person name="Cichocki N."/>
            <person name="Veneault-Fourrey C."/>
            <person name="LaButti K."/>
            <person name="Lindquist E.A."/>
            <person name="Lipzen A."/>
            <person name="Lundell T."/>
            <person name="Morin E."/>
            <person name="Murat C."/>
            <person name="Riley R."/>
            <person name="Ohm R."/>
            <person name="Sun H."/>
            <person name="Tunlid A."/>
            <person name="Henrissat B."/>
            <person name="Grigoriev I.V."/>
            <person name="Hibbett D.S."/>
            <person name="Martin F."/>
        </authorList>
    </citation>
    <scope>NUCLEOTIDE SEQUENCE [LARGE SCALE GENOMIC DNA]</scope>
    <source>
        <strain evidence="2">UH-Slu-Lm8-n1</strain>
    </source>
</reference>
<reference evidence="1 2" key="1">
    <citation type="submission" date="2014-04" db="EMBL/GenBank/DDBJ databases">
        <authorList>
            <consortium name="DOE Joint Genome Institute"/>
            <person name="Kuo A."/>
            <person name="Ruytinx J."/>
            <person name="Rineau F."/>
            <person name="Colpaert J."/>
            <person name="Kohler A."/>
            <person name="Nagy L.G."/>
            <person name="Floudas D."/>
            <person name="Copeland A."/>
            <person name="Barry K.W."/>
            <person name="Cichocki N."/>
            <person name="Veneault-Fourrey C."/>
            <person name="LaButti K."/>
            <person name="Lindquist E.A."/>
            <person name="Lipzen A."/>
            <person name="Lundell T."/>
            <person name="Morin E."/>
            <person name="Murat C."/>
            <person name="Sun H."/>
            <person name="Tunlid A."/>
            <person name="Henrissat B."/>
            <person name="Grigoriev I.V."/>
            <person name="Hibbett D.S."/>
            <person name="Martin F."/>
            <person name="Nordberg H.P."/>
            <person name="Cantor M.N."/>
            <person name="Hua S.X."/>
        </authorList>
    </citation>
    <scope>NUCLEOTIDE SEQUENCE [LARGE SCALE GENOMIC DNA]</scope>
    <source>
        <strain evidence="1 2">UH-Slu-Lm8-n1</strain>
    </source>
</reference>
<protein>
    <submittedName>
        <fullName evidence="1">Uncharacterized protein</fullName>
    </submittedName>
</protein>
<accession>A0A0D0BLT2</accession>
<dbReference type="EMBL" id="KN835194">
    <property type="protein sequence ID" value="KIK44253.1"/>
    <property type="molecule type" value="Genomic_DNA"/>
</dbReference>
<dbReference type="AlphaFoldDB" id="A0A0D0BLT2"/>